<keyword evidence="2 3" id="KW-0378">Hydrolase</keyword>
<dbReference type="GO" id="GO:0016787">
    <property type="term" value="F:hydrolase activity"/>
    <property type="evidence" value="ECO:0007669"/>
    <property type="project" value="UniProtKB-KW"/>
</dbReference>
<evidence type="ECO:0000256" key="3">
    <source>
        <dbReference type="RuleBase" id="RU361235"/>
    </source>
</evidence>
<comment type="similarity">
    <text evidence="1 3">Belongs to the type-B carboxylesterase/lipase family.</text>
</comment>
<dbReference type="PANTHER" id="PTHR11559">
    <property type="entry name" value="CARBOXYLESTERASE"/>
    <property type="match status" value="1"/>
</dbReference>
<feature type="chain" id="PRO_5034397726" description="Carboxylic ester hydrolase" evidence="3">
    <location>
        <begin position="21"/>
        <end position="545"/>
    </location>
</feature>
<keyword evidence="6" id="KW-1185">Reference proteome</keyword>
<name>A0A8H5ESF7_9AGAR</name>
<feature type="domain" description="Carboxylesterase type B" evidence="4">
    <location>
        <begin position="23"/>
        <end position="535"/>
    </location>
</feature>
<dbReference type="OrthoDB" id="408631at2759"/>
<evidence type="ECO:0000313" key="6">
    <source>
        <dbReference type="Proteomes" id="UP000541558"/>
    </source>
</evidence>
<dbReference type="InterPro" id="IPR019819">
    <property type="entry name" value="Carboxylesterase_B_CS"/>
</dbReference>
<keyword evidence="3" id="KW-0732">Signal</keyword>
<evidence type="ECO:0000256" key="1">
    <source>
        <dbReference type="ARBA" id="ARBA00005964"/>
    </source>
</evidence>
<comment type="caution">
    <text evidence="5">The sequence shown here is derived from an EMBL/GenBank/DDBJ whole genome shotgun (WGS) entry which is preliminary data.</text>
</comment>
<organism evidence="5 6">
    <name type="scientific">Ephemerocybe angulata</name>
    <dbReference type="NCBI Taxonomy" id="980116"/>
    <lineage>
        <taxon>Eukaryota</taxon>
        <taxon>Fungi</taxon>
        <taxon>Dikarya</taxon>
        <taxon>Basidiomycota</taxon>
        <taxon>Agaricomycotina</taxon>
        <taxon>Agaricomycetes</taxon>
        <taxon>Agaricomycetidae</taxon>
        <taxon>Agaricales</taxon>
        <taxon>Agaricineae</taxon>
        <taxon>Psathyrellaceae</taxon>
        <taxon>Ephemerocybe</taxon>
    </lineage>
</organism>
<dbReference type="InterPro" id="IPR050309">
    <property type="entry name" value="Type-B_Carboxylest/Lipase"/>
</dbReference>
<dbReference type="SUPFAM" id="SSF53474">
    <property type="entry name" value="alpha/beta-Hydrolases"/>
    <property type="match status" value="1"/>
</dbReference>
<gene>
    <name evidence="5" type="ORF">D9611_012088</name>
</gene>
<dbReference type="InterPro" id="IPR002018">
    <property type="entry name" value="CarbesteraseB"/>
</dbReference>
<dbReference type="Pfam" id="PF00135">
    <property type="entry name" value="COesterase"/>
    <property type="match status" value="1"/>
</dbReference>
<dbReference type="InterPro" id="IPR029058">
    <property type="entry name" value="AB_hydrolase_fold"/>
</dbReference>
<dbReference type="Proteomes" id="UP000541558">
    <property type="component" value="Unassembled WGS sequence"/>
</dbReference>
<dbReference type="PROSITE" id="PS00122">
    <property type="entry name" value="CARBOXYLESTERASE_B_1"/>
    <property type="match status" value="1"/>
</dbReference>
<feature type="signal peptide" evidence="3">
    <location>
        <begin position="1"/>
        <end position="20"/>
    </location>
</feature>
<dbReference type="EMBL" id="JAACJK010000230">
    <property type="protein sequence ID" value="KAF5310378.1"/>
    <property type="molecule type" value="Genomic_DNA"/>
</dbReference>
<protein>
    <recommendedName>
        <fullName evidence="3">Carboxylic ester hydrolase</fullName>
        <ecNumber evidence="3">3.1.1.-</ecNumber>
    </recommendedName>
</protein>
<reference evidence="5 6" key="1">
    <citation type="journal article" date="2020" name="ISME J.">
        <title>Uncovering the hidden diversity of litter-decomposition mechanisms in mushroom-forming fungi.</title>
        <authorList>
            <person name="Floudas D."/>
            <person name="Bentzer J."/>
            <person name="Ahren D."/>
            <person name="Johansson T."/>
            <person name="Persson P."/>
            <person name="Tunlid A."/>
        </authorList>
    </citation>
    <scope>NUCLEOTIDE SEQUENCE [LARGE SCALE GENOMIC DNA]</scope>
    <source>
        <strain evidence="5 6">CBS 175.51</strain>
    </source>
</reference>
<evidence type="ECO:0000313" key="5">
    <source>
        <dbReference type="EMBL" id="KAF5310378.1"/>
    </source>
</evidence>
<accession>A0A8H5ESF7</accession>
<dbReference type="InterPro" id="IPR019826">
    <property type="entry name" value="Carboxylesterase_B_AS"/>
</dbReference>
<sequence length="545" mass="58670">MMAVFKVLCSLLGLLTVVDAHAQVQLGKATLVGRDVSDTVQFFGAIPFADPPLGQLRLKPPVLKTRLPPAVFNATAYGKACIQPPDEEGVSPPQSEDCLFINVYRPSSVPLTRKLPILFWTYGGSFTTGSSTIFDGKDLVARSIKRGTPMIYVNFNYRLGPLGFPQGQEADDKRALNLGILDQIAALEWVQANIHAFGGDEDKVTISGESAGAIMTGVLFLNPHLGRLARAGILESGSPNGIAANPASRNEAAWKSFVEKVPSCAGVAGTAETFSCLKNATTDDIAAAVHQSISQSLSPVWAPTLDPGRGGLIPDYPSRLYEKGYFSRLPFIAGTNTDEGTLFSIQQPLTDELLKGILISEYSPAATSIAELTSVADTLLKLYPADPTVGSPYGTGDELFGLPASYKRVASVVGDVNFDAPRRQWARAAAKAGVKSYGYHFTQPQPVPALGVYHSAEIVYVYAQPPPTDPTGQTISSIIADYWISFTVSLNPNDGKGVKRPNWPQYTTTNQVLLQLEAGNTTTVKDDFRKDQIDFLIKNSLVLRR</sequence>
<dbReference type="AlphaFoldDB" id="A0A8H5ESF7"/>
<dbReference type="PROSITE" id="PS00941">
    <property type="entry name" value="CARBOXYLESTERASE_B_2"/>
    <property type="match status" value="1"/>
</dbReference>
<dbReference type="Gene3D" id="3.40.50.1820">
    <property type="entry name" value="alpha/beta hydrolase"/>
    <property type="match status" value="1"/>
</dbReference>
<dbReference type="EC" id="3.1.1.-" evidence="3"/>
<evidence type="ECO:0000259" key="4">
    <source>
        <dbReference type="Pfam" id="PF00135"/>
    </source>
</evidence>
<proteinExistence type="inferred from homology"/>
<evidence type="ECO:0000256" key="2">
    <source>
        <dbReference type="ARBA" id="ARBA00022801"/>
    </source>
</evidence>